<name>A0ABY4D6Y8_9SPIR</name>
<reference evidence="2" key="1">
    <citation type="journal article" date="2024" name="J Bioinform Genom">
        <title>Complete genome sequence of the type strain bacterium Sphaerochaeta associata GLS2t (VKM B-2742)t.</title>
        <authorList>
            <person name="Troshina O.Y."/>
            <person name="Tepeeva A.N."/>
            <person name="Arzamasceva V.O."/>
            <person name="Whitman W.B."/>
            <person name="Varghese N."/>
            <person name="Shapiro N."/>
            <person name="Woyke T."/>
            <person name="Kripides N.C."/>
            <person name="Vasilenko O.V."/>
        </authorList>
    </citation>
    <scope>NUCLEOTIDE SEQUENCE [LARGE SCALE GENOMIC DNA]</scope>
    <source>
        <strain evidence="2">GLS2T</strain>
    </source>
</reference>
<sequence length="221" mass="24925">MSALVYILQETQVVLAMDTLSSKYTEAGLKPFKFLSKIFPLMHMNSILCGTGNFQPILKWFEYIESSIVAYGIVQLNRLTELSIKAFMEIENATDEPTTLYQFGLSEIDGKFYGYAYRSTNNFASEELQYSIGVKPQDAFNSIKELSKFIEGNIDQDVLASLLLKLKEYDDNLGDMHPDKVGIGGQMEICILQKNSLQIVRQDIFPDCESVYQEILAGCSS</sequence>
<keyword evidence="2" id="KW-1185">Reference proteome</keyword>
<gene>
    <name evidence="1" type="ORF">MUG09_10885</name>
</gene>
<organism evidence="1 2">
    <name type="scientific">Sphaerochaeta associata</name>
    <dbReference type="NCBI Taxonomy" id="1129264"/>
    <lineage>
        <taxon>Bacteria</taxon>
        <taxon>Pseudomonadati</taxon>
        <taxon>Spirochaetota</taxon>
        <taxon>Spirochaetia</taxon>
        <taxon>Spirochaetales</taxon>
        <taxon>Sphaerochaetaceae</taxon>
        <taxon>Sphaerochaeta</taxon>
    </lineage>
</organism>
<dbReference type="RefSeq" id="WP_244771453.1">
    <property type="nucleotide sequence ID" value="NZ_CP094929.1"/>
</dbReference>
<evidence type="ECO:0000313" key="1">
    <source>
        <dbReference type="EMBL" id="UOM50059.1"/>
    </source>
</evidence>
<proteinExistence type="predicted"/>
<evidence type="ECO:0000313" key="2">
    <source>
        <dbReference type="Proteomes" id="UP000829708"/>
    </source>
</evidence>
<accession>A0ABY4D6Y8</accession>
<dbReference type="EMBL" id="CP094929">
    <property type="protein sequence ID" value="UOM50059.1"/>
    <property type="molecule type" value="Genomic_DNA"/>
</dbReference>
<protein>
    <submittedName>
        <fullName evidence="1">Uncharacterized protein</fullName>
    </submittedName>
</protein>
<dbReference type="Proteomes" id="UP000829708">
    <property type="component" value="Chromosome"/>
</dbReference>